<comment type="caution">
    <text evidence="2">The sequence shown here is derived from an EMBL/GenBank/DDBJ whole genome shotgun (WGS) entry which is preliminary data.</text>
</comment>
<dbReference type="RefSeq" id="WP_160793451.1">
    <property type="nucleotide sequence ID" value="NZ_JAKEVE010000001.1"/>
</dbReference>
<gene>
    <name evidence="2" type="ORF">GNT65_02110</name>
</gene>
<evidence type="ECO:0000313" key="3">
    <source>
        <dbReference type="Proteomes" id="UP000474778"/>
    </source>
</evidence>
<dbReference type="Proteomes" id="UP000474778">
    <property type="component" value="Unassembled WGS sequence"/>
</dbReference>
<protein>
    <submittedName>
        <fullName evidence="2">Chemotaxis protein</fullName>
    </submittedName>
</protein>
<keyword evidence="3" id="KW-1185">Reference proteome</keyword>
<dbReference type="EMBL" id="WRPA01000001">
    <property type="protein sequence ID" value="MXR67470.1"/>
    <property type="molecule type" value="Genomic_DNA"/>
</dbReference>
<organism evidence="2 3">
    <name type="scientific">Shewanella insulae</name>
    <dbReference type="NCBI Taxonomy" id="2681496"/>
    <lineage>
        <taxon>Bacteria</taxon>
        <taxon>Pseudomonadati</taxon>
        <taxon>Pseudomonadota</taxon>
        <taxon>Gammaproteobacteria</taxon>
        <taxon>Alteromonadales</taxon>
        <taxon>Shewanellaceae</taxon>
        <taxon>Shewanella</taxon>
    </lineage>
</organism>
<reference evidence="2 3" key="1">
    <citation type="submission" date="2019-12" db="EMBL/GenBank/DDBJ databases">
        <title>Shewanella insulae sp. nov., isolated from a tidal flat.</title>
        <authorList>
            <person name="Yoon J.-H."/>
        </authorList>
    </citation>
    <scope>NUCLEOTIDE SEQUENCE [LARGE SCALE GENOMIC DNA]</scope>
    <source>
        <strain evidence="2 3">JBTF-M18</strain>
    </source>
</reference>
<evidence type="ECO:0000313" key="2">
    <source>
        <dbReference type="EMBL" id="MXR67470.1"/>
    </source>
</evidence>
<proteinExistence type="predicted"/>
<feature type="region of interest" description="Disordered" evidence="1">
    <location>
        <begin position="20"/>
        <end position="51"/>
    </location>
</feature>
<name>A0A6L7HU48_9GAMM</name>
<dbReference type="AlphaFoldDB" id="A0A6L7HU48"/>
<sequence>MDIPSSFSSGLAGLQSAQSGLTQATVDVAKPSQTPVSEAGGTETSNPVNATDKTEALVSALESKNQGEAAVEVLETANETLGTVIDIKV</sequence>
<evidence type="ECO:0000256" key="1">
    <source>
        <dbReference type="SAM" id="MobiDB-lite"/>
    </source>
</evidence>
<accession>A0A6L7HU48</accession>